<evidence type="ECO:0000313" key="2">
    <source>
        <dbReference type="EMBL" id="MBD0416253.1"/>
    </source>
</evidence>
<comment type="caution">
    <text evidence="2">The sequence shown here is derived from an EMBL/GenBank/DDBJ whole genome shotgun (WGS) entry which is preliminary data.</text>
</comment>
<organism evidence="2 3">
    <name type="scientific">Oryzicola mucosus</name>
    <dbReference type="NCBI Taxonomy" id="2767425"/>
    <lineage>
        <taxon>Bacteria</taxon>
        <taxon>Pseudomonadati</taxon>
        <taxon>Pseudomonadota</taxon>
        <taxon>Alphaproteobacteria</taxon>
        <taxon>Hyphomicrobiales</taxon>
        <taxon>Phyllobacteriaceae</taxon>
        <taxon>Oryzicola</taxon>
    </lineage>
</organism>
<accession>A0A8J6PKU7</accession>
<gene>
    <name evidence="2" type="ORF">ICI42_16485</name>
</gene>
<keyword evidence="3" id="KW-1185">Reference proteome</keyword>
<dbReference type="AlphaFoldDB" id="A0A8J6PKU7"/>
<sequence length="259" mass="28425">MENRKEAAMDWAGAIDKHQAALKRLLALLVAMAGMTVAAGESQRTAGTDVGQNTLPRHLHRAILRLLRPAEAAARRLIVLAARGMIVPHQHSPVRASQQHSAFLRAPGGTGIVMPKGAMPPRPAPQSMALPLLDPLRLPRHKPSRPAIVPRIRGFGLDTPSLVPARPTPEPDDPLDADRLRLRLAALGRALDDLPRQARRFVRWRQRRRRGAFHRLSPLRGGPPPGARAPGSRHAREVDRTLDDVHGLALWTLEHPDSS</sequence>
<evidence type="ECO:0000313" key="3">
    <source>
        <dbReference type="Proteomes" id="UP000643405"/>
    </source>
</evidence>
<proteinExistence type="predicted"/>
<reference evidence="2" key="1">
    <citation type="submission" date="2020-09" db="EMBL/GenBank/DDBJ databases">
        <title>Genome seq and assembly of Tianweitania sp.</title>
        <authorList>
            <person name="Chhetri G."/>
        </authorList>
    </citation>
    <scope>NUCLEOTIDE SEQUENCE</scope>
    <source>
        <strain evidence="2">Rool2</strain>
    </source>
</reference>
<dbReference type="EMBL" id="JACVVX010000005">
    <property type="protein sequence ID" value="MBD0416253.1"/>
    <property type="molecule type" value="Genomic_DNA"/>
</dbReference>
<name>A0A8J6PKU7_9HYPH</name>
<evidence type="ECO:0000256" key="1">
    <source>
        <dbReference type="SAM" id="MobiDB-lite"/>
    </source>
</evidence>
<dbReference type="Proteomes" id="UP000643405">
    <property type="component" value="Unassembled WGS sequence"/>
</dbReference>
<feature type="region of interest" description="Disordered" evidence="1">
    <location>
        <begin position="213"/>
        <end position="236"/>
    </location>
</feature>
<protein>
    <submittedName>
        <fullName evidence="2">Uncharacterized protein</fullName>
    </submittedName>
</protein>